<evidence type="ECO:0000313" key="3">
    <source>
        <dbReference type="Proteomes" id="UP000316621"/>
    </source>
</evidence>
<evidence type="ECO:0000256" key="1">
    <source>
        <dbReference type="SAM" id="MobiDB-lite"/>
    </source>
</evidence>
<keyword evidence="3" id="KW-1185">Reference proteome</keyword>
<feature type="region of interest" description="Disordered" evidence="1">
    <location>
        <begin position="84"/>
        <end position="114"/>
    </location>
</feature>
<dbReference type="AlphaFoldDB" id="A0A4Y7JDL8"/>
<accession>A0A4Y7JDL8</accession>
<gene>
    <name evidence="2" type="ORF">C5167_005452</name>
</gene>
<sequence length="150" mass="15824">MGLTILPTSVSRACYGILRFDMKTGTKGSEISILVLVSACSVSAGQKTAFYGVLRFVMKTGTKGCEAIGIFHMAYVLVKDPKEEEPCDDEAPEVIDGSTGSAATSTTTPKHVPTAKGQALADECGIKFFETVSKNLPGVYESKCGASLFL</sequence>
<organism evidence="2 3">
    <name type="scientific">Papaver somniferum</name>
    <name type="common">Opium poppy</name>
    <dbReference type="NCBI Taxonomy" id="3469"/>
    <lineage>
        <taxon>Eukaryota</taxon>
        <taxon>Viridiplantae</taxon>
        <taxon>Streptophyta</taxon>
        <taxon>Embryophyta</taxon>
        <taxon>Tracheophyta</taxon>
        <taxon>Spermatophyta</taxon>
        <taxon>Magnoliopsida</taxon>
        <taxon>Ranunculales</taxon>
        <taxon>Papaveraceae</taxon>
        <taxon>Papaveroideae</taxon>
        <taxon>Papaver</taxon>
    </lineage>
</organism>
<proteinExistence type="predicted"/>
<feature type="compositionally biased region" description="Low complexity" evidence="1">
    <location>
        <begin position="97"/>
        <end position="108"/>
    </location>
</feature>
<dbReference type="Gramene" id="RZC58142">
    <property type="protein sequence ID" value="RZC58142"/>
    <property type="gene ID" value="C5167_005452"/>
</dbReference>
<dbReference type="Proteomes" id="UP000316621">
    <property type="component" value="Chromosome 4"/>
</dbReference>
<protein>
    <submittedName>
        <fullName evidence="2">Uncharacterized protein</fullName>
    </submittedName>
</protein>
<name>A0A4Y7JDL8_PAPSO</name>
<dbReference type="EMBL" id="CM010718">
    <property type="protein sequence ID" value="RZC58142.1"/>
    <property type="molecule type" value="Genomic_DNA"/>
</dbReference>
<evidence type="ECO:0000313" key="2">
    <source>
        <dbReference type="EMBL" id="RZC58142.1"/>
    </source>
</evidence>
<reference evidence="2 3" key="1">
    <citation type="journal article" date="2018" name="Science">
        <title>The opium poppy genome and morphinan production.</title>
        <authorList>
            <person name="Guo L."/>
            <person name="Winzer T."/>
            <person name="Yang X."/>
            <person name="Li Y."/>
            <person name="Ning Z."/>
            <person name="He Z."/>
            <person name="Teodor R."/>
            <person name="Lu Y."/>
            <person name="Bowser T.A."/>
            <person name="Graham I.A."/>
            <person name="Ye K."/>
        </authorList>
    </citation>
    <scope>NUCLEOTIDE SEQUENCE [LARGE SCALE GENOMIC DNA]</scope>
    <source>
        <strain evidence="3">cv. HN1</strain>
        <tissue evidence="2">Leaves</tissue>
    </source>
</reference>